<feature type="compositionally biased region" description="Low complexity" evidence="1">
    <location>
        <begin position="39"/>
        <end position="71"/>
    </location>
</feature>
<evidence type="ECO:0000256" key="1">
    <source>
        <dbReference type="SAM" id="MobiDB-lite"/>
    </source>
</evidence>
<evidence type="ECO:0000313" key="3">
    <source>
        <dbReference type="Proteomes" id="UP000286134"/>
    </source>
</evidence>
<dbReference type="Proteomes" id="UP000286134">
    <property type="component" value="Unassembled WGS sequence"/>
</dbReference>
<gene>
    <name evidence="2" type="ORF">OnM2_033092</name>
</gene>
<reference evidence="2 3" key="1">
    <citation type="journal article" date="2018" name="BMC Genomics">
        <title>Comparative genome analyses reveal sequence features reflecting distinct modes of host-adaptation between dicot and monocot powdery mildew.</title>
        <authorList>
            <person name="Wu Y."/>
            <person name="Ma X."/>
            <person name="Pan Z."/>
            <person name="Kale S.D."/>
            <person name="Song Y."/>
            <person name="King H."/>
            <person name="Zhang Q."/>
            <person name="Presley C."/>
            <person name="Deng X."/>
            <person name="Wei C.I."/>
            <person name="Xiao S."/>
        </authorList>
    </citation>
    <scope>NUCLEOTIDE SEQUENCE [LARGE SCALE GENOMIC DNA]</scope>
    <source>
        <strain evidence="2">UMSG2</strain>
    </source>
</reference>
<organism evidence="2 3">
    <name type="scientific">Erysiphe neolycopersici</name>
    <dbReference type="NCBI Taxonomy" id="212602"/>
    <lineage>
        <taxon>Eukaryota</taxon>
        <taxon>Fungi</taxon>
        <taxon>Dikarya</taxon>
        <taxon>Ascomycota</taxon>
        <taxon>Pezizomycotina</taxon>
        <taxon>Leotiomycetes</taxon>
        <taxon>Erysiphales</taxon>
        <taxon>Erysiphaceae</taxon>
        <taxon>Erysiphe</taxon>
    </lineage>
</organism>
<sequence length="78" mass="8161">MSVEQLAAGPFKHWNASKKILQAALQARGCLHDVTIETSPRSRASSAKSIAKISPAAGAGAESESSENAENIVKEIIT</sequence>
<proteinExistence type="predicted"/>
<protein>
    <submittedName>
        <fullName evidence="2">Uncharacterized protein</fullName>
    </submittedName>
</protein>
<name>A0A420HYC0_9PEZI</name>
<dbReference type="EMBL" id="MCFK01003360">
    <property type="protein sequence ID" value="RKF62426.1"/>
    <property type="molecule type" value="Genomic_DNA"/>
</dbReference>
<dbReference type="AlphaFoldDB" id="A0A420HYC0"/>
<evidence type="ECO:0000313" key="2">
    <source>
        <dbReference type="EMBL" id="RKF62426.1"/>
    </source>
</evidence>
<feature type="region of interest" description="Disordered" evidence="1">
    <location>
        <begin position="39"/>
        <end position="78"/>
    </location>
</feature>
<keyword evidence="3" id="KW-1185">Reference proteome</keyword>
<accession>A0A420HYC0</accession>
<comment type="caution">
    <text evidence="2">The sequence shown here is derived from an EMBL/GenBank/DDBJ whole genome shotgun (WGS) entry which is preliminary data.</text>
</comment>